<evidence type="ECO:0000256" key="13">
    <source>
        <dbReference type="ARBA" id="ARBA00023098"/>
    </source>
</evidence>
<dbReference type="PROSITE" id="PS51257">
    <property type="entry name" value="PROKAR_LIPOPROTEIN"/>
    <property type="match status" value="1"/>
</dbReference>
<evidence type="ECO:0000256" key="11">
    <source>
        <dbReference type="ARBA" id="ARBA00022801"/>
    </source>
</evidence>
<evidence type="ECO:0000256" key="8">
    <source>
        <dbReference type="ARBA" id="ARBA00022475"/>
    </source>
</evidence>
<dbReference type="Gene3D" id="3.30.428.30">
    <property type="entry name" value="HIT family - CDH-like"/>
    <property type="match status" value="1"/>
</dbReference>
<dbReference type="EMBL" id="CP013970">
    <property type="protein sequence ID" value="AXF78199.1"/>
    <property type="molecule type" value="Genomic_DNA"/>
</dbReference>
<dbReference type="InterPro" id="IPR003763">
    <property type="entry name" value="CDP-diacylglyc_Pase"/>
</dbReference>
<dbReference type="GO" id="GO:0005886">
    <property type="term" value="C:plasma membrane"/>
    <property type="evidence" value="ECO:0007669"/>
    <property type="project" value="UniProtKB-SubCell"/>
</dbReference>
<keyword evidence="10" id="KW-0812">Transmembrane</keyword>
<comment type="pathway">
    <text evidence="4">Lipid metabolism.</text>
</comment>
<comment type="pathway">
    <text evidence="3">Phospholipid metabolism; CDP-diacylglycerol degradation; phosphatidate from CDP-diacylglycerol: step 1/1.</text>
</comment>
<dbReference type="InterPro" id="IPR036265">
    <property type="entry name" value="HIT-like_sf"/>
</dbReference>
<dbReference type="RefSeq" id="WP_233479309.1">
    <property type="nucleotide sequence ID" value="NZ_CP013970.1"/>
</dbReference>
<dbReference type="AlphaFoldDB" id="A0A345CXN2"/>
<dbReference type="EC" id="3.6.1.26" evidence="6"/>
<dbReference type="PIRSF" id="PIRSF001273">
    <property type="entry name" value="CDH"/>
    <property type="match status" value="1"/>
</dbReference>
<comment type="similarity">
    <text evidence="5">Belongs to the Cdh family.</text>
</comment>
<name>A0A345CXN2_9GAMM</name>
<reference evidence="19 20" key="1">
    <citation type="submission" date="2016-01" db="EMBL/GenBank/DDBJ databases">
        <authorList>
            <person name="Oliw E.H."/>
        </authorList>
    </citation>
    <scope>NUCLEOTIDE SEQUENCE [LARGE SCALE GENOMIC DNA]</scope>
    <source>
        <strain evidence="19 20">MDcuke</strain>
    </source>
</reference>
<comment type="catalytic activity">
    <reaction evidence="1">
        <text>a CDP-1,2-diacyl-sn-glycerol + H2O = a 1,2-diacyl-sn-glycero-3-phosphate + CMP + 2 H(+)</text>
        <dbReference type="Rhea" id="RHEA:15221"/>
        <dbReference type="ChEBI" id="CHEBI:15377"/>
        <dbReference type="ChEBI" id="CHEBI:15378"/>
        <dbReference type="ChEBI" id="CHEBI:58332"/>
        <dbReference type="ChEBI" id="CHEBI:58608"/>
        <dbReference type="ChEBI" id="CHEBI:60377"/>
        <dbReference type="EC" id="3.6.1.26"/>
    </reaction>
</comment>
<dbReference type="GO" id="GO:0008654">
    <property type="term" value="P:phospholipid biosynthetic process"/>
    <property type="evidence" value="ECO:0007669"/>
    <property type="project" value="UniProtKB-KW"/>
</dbReference>
<evidence type="ECO:0000256" key="12">
    <source>
        <dbReference type="ARBA" id="ARBA00022989"/>
    </source>
</evidence>
<evidence type="ECO:0000256" key="17">
    <source>
        <dbReference type="ARBA" id="ARBA00032888"/>
    </source>
</evidence>
<keyword evidence="14" id="KW-0472">Membrane</keyword>
<keyword evidence="11 19" id="KW-0378">Hydrolase</keyword>
<dbReference type="NCBIfam" id="NF003986">
    <property type="entry name" value="PRK05471.1-5"/>
    <property type="match status" value="1"/>
</dbReference>
<evidence type="ECO:0000256" key="14">
    <source>
        <dbReference type="ARBA" id="ARBA00023136"/>
    </source>
</evidence>
<evidence type="ECO:0000256" key="16">
    <source>
        <dbReference type="ARBA" id="ARBA00023264"/>
    </source>
</evidence>
<evidence type="ECO:0000256" key="7">
    <source>
        <dbReference type="ARBA" id="ARBA00019608"/>
    </source>
</evidence>
<evidence type="ECO:0000256" key="10">
    <source>
        <dbReference type="ARBA" id="ARBA00022692"/>
    </source>
</evidence>
<dbReference type="Pfam" id="PF02611">
    <property type="entry name" value="CDH"/>
    <property type="match status" value="1"/>
</dbReference>
<evidence type="ECO:0000256" key="15">
    <source>
        <dbReference type="ARBA" id="ARBA00023209"/>
    </source>
</evidence>
<keyword evidence="13" id="KW-0443">Lipid metabolism</keyword>
<keyword evidence="12" id="KW-1133">Transmembrane helix</keyword>
<evidence type="ECO:0000256" key="3">
    <source>
        <dbReference type="ARBA" id="ARBA00004927"/>
    </source>
</evidence>
<evidence type="ECO:0000256" key="6">
    <source>
        <dbReference type="ARBA" id="ARBA00012375"/>
    </source>
</evidence>
<dbReference type="GO" id="GO:0046342">
    <property type="term" value="P:CDP-diacylglycerol catabolic process"/>
    <property type="evidence" value="ECO:0007669"/>
    <property type="project" value="UniProtKB-UniPathway"/>
</dbReference>
<evidence type="ECO:0000256" key="1">
    <source>
        <dbReference type="ARBA" id="ARBA00001007"/>
    </source>
</evidence>
<comment type="subcellular location">
    <subcellularLocation>
        <location evidence="2">Cell membrane</location>
        <topology evidence="2">Single-pass membrane protein</topology>
    </subcellularLocation>
</comment>
<evidence type="ECO:0000313" key="20">
    <source>
        <dbReference type="Proteomes" id="UP000264980"/>
    </source>
</evidence>
<dbReference type="SUPFAM" id="SSF54197">
    <property type="entry name" value="HIT-like"/>
    <property type="match status" value="1"/>
</dbReference>
<keyword evidence="16" id="KW-1208">Phospholipid metabolism</keyword>
<evidence type="ECO:0000256" key="18">
    <source>
        <dbReference type="ARBA" id="ARBA00032892"/>
    </source>
</evidence>
<gene>
    <name evidence="19" type="ORF">AV903_22780</name>
</gene>
<keyword evidence="8" id="KW-1003">Cell membrane</keyword>
<dbReference type="GO" id="GO:0008715">
    <property type="term" value="F:CDP-diacylglycerol diphosphatase activity"/>
    <property type="evidence" value="ECO:0007669"/>
    <property type="project" value="UniProtKB-EC"/>
</dbReference>
<sequence>MQGQRHTLIAVALVGVVVTAGCASVVLGHKPSAGALWNIVSQKCVPNQQKNNNPTPCRIVDLRYDYVVLKDQIGPLQFLLIPVEKITGIEDQKLLHPATPNFFAEAWRSRHYMTEKRGQPINDSAVSLAVNSLRGRTQDQLHIHISCLRPDIRRHLDTLASTLNSKWQSAQLGEHQYQVRTLTGDEMQKSSPFIHVANELPGAREEMYKYGIAVASLPDGRRAIMVIKRNLLLLNRGSAEELQDHSCSILKS</sequence>
<evidence type="ECO:0000256" key="5">
    <source>
        <dbReference type="ARBA" id="ARBA00006435"/>
    </source>
</evidence>
<keyword evidence="15" id="KW-0594">Phospholipid biosynthesis</keyword>
<proteinExistence type="inferred from homology"/>
<evidence type="ECO:0000256" key="4">
    <source>
        <dbReference type="ARBA" id="ARBA00005189"/>
    </source>
</evidence>
<evidence type="ECO:0000256" key="2">
    <source>
        <dbReference type="ARBA" id="ARBA00004162"/>
    </source>
</evidence>
<dbReference type="UniPathway" id="UPA00609">
    <property type="reaction ID" value="UER00664"/>
</dbReference>
<accession>A0A345CXN2</accession>
<evidence type="ECO:0000256" key="9">
    <source>
        <dbReference type="ARBA" id="ARBA00022516"/>
    </source>
</evidence>
<dbReference type="Proteomes" id="UP000264980">
    <property type="component" value="Chromosome"/>
</dbReference>
<evidence type="ECO:0000313" key="19">
    <source>
        <dbReference type="EMBL" id="AXF78199.1"/>
    </source>
</evidence>
<keyword evidence="9" id="KW-0444">Lipid biosynthesis</keyword>
<organism evidence="19 20">
    <name type="scientific">Erwinia tracheiphila</name>
    <dbReference type="NCBI Taxonomy" id="65700"/>
    <lineage>
        <taxon>Bacteria</taxon>
        <taxon>Pseudomonadati</taxon>
        <taxon>Pseudomonadota</taxon>
        <taxon>Gammaproteobacteria</taxon>
        <taxon>Enterobacterales</taxon>
        <taxon>Erwiniaceae</taxon>
        <taxon>Erwinia</taxon>
    </lineage>
</organism>
<protein>
    <recommendedName>
        <fullName evidence="7">CDP-diacylglycerol pyrophosphatase</fullName>
        <ecNumber evidence="6">3.6.1.26</ecNumber>
    </recommendedName>
    <alternativeName>
        <fullName evidence="17">CDP-diacylglycerol phosphatidylhydrolase</fullName>
    </alternativeName>
    <alternativeName>
        <fullName evidence="18">CDP-diglyceride hydrolase</fullName>
    </alternativeName>
</protein>